<sequence>MKDHLDYFTTSTASIVGAMMGYMVGGWTLLLQVLLVFVIADWITGWVAAWMNGELRSRIGHEGIIRKVTIFILVAIANLIDGILGEGHYIRDAVIFFYLATELLSIIENVGRMGIPMPEVLRSAVKIFQSKSGENSEEGIKDHAGKKQP</sequence>
<evidence type="ECO:0000313" key="7">
    <source>
        <dbReference type="EMBL" id="TYA12821.1"/>
    </source>
</evidence>
<name>A0A5D0CS78_9BACL</name>
<keyword evidence="4 6" id="KW-0472">Membrane</keyword>
<comment type="similarity">
    <text evidence="5">Belongs to the bacteriophage holin family. Cp-1 holin subfamily.</text>
</comment>
<feature type="transmembrane region" description="Helical" evidence="6">
    <location>
        <begin position="7"/>
        <end position="24"/>
    </location>
</feature>
<evidence type="ECO:0000256" key="6">
    <source>
        <dbReference type="SAM" id="Phobius"/>
    </source>
</evidence>
<comment type="caution">
    <text evidence="7">The sequence shown here is derived from an EMBL/GenBank/DDBJ whole genome shotgun (WGS) entry which is preliminary data.</text>
</comment>
<feature type="transmembrane region" description="Helical" evidence="6">
    <location>
        <begin position="64"/>
        <end position="83"/>
    </location>
</feature>
<evidence type="ECO:0000256" key="3">
    <source>
        <dbReference type="ARBA" id="ARBA00022989"/>
    </source>
</evidence>
<evidence type="ECO:0000256" key="1">
    <source>
        <dbReference type="ARBA" id="ARBA00004141"/>
    </source>
</evidence>
<dbReference type="GO" id="GO:0016020">
    <property type="term" value="C:membrane"/>
    <property type="evidence" value="ECO:0007669"/>
    <property type="project" value="UniProtKB-SubCell"/>
</dbReference>
<keyword evidence="3 6" id="KW-1133">Transmembrane helix</keyword>
<keyword evidence="8" id="KW-1185">Reference proteome</keyword>
<dbReference type="RefSeq" id="WP_148451423.1">
    <property type="nucleotide sequence ID" value="NZ_VSDO01000002.1"/>
</dbReference>
<dbReference type="EMBL" id="VSDO01000002">
    <property type="protein sequence ID" value="TYA12821.1"/>
    <property type="molecule type" value="Genomic_DNA"/>
</dbReference>
<proteinExistence type="inferred from homology"/>
<evidence type="ECO:0000313" key="8">
    <source>
        <dbReference type="Proteomes" id="UP000325218"/>
    </source>
</evidence>
<evidence type="ECO:0000256" key="4">
    <source>
        <dbReference type="ARBA" id="ARBA00023136"/>
    </source>
</evidence>
<dbReference type="AlphaFoldDB" id="A0A5D0CS78"/>
<comment type="subcellular location">
    <subcellularLocation>
        <location evidence="1">Membrane</location>
        <topology evidence="1">Multi-pass membrane protein</topology>
    </subcellularLocation>
</comment>
<gene>
    <name evidence="7" type="ORF">FRY98_08930</name>
</gene>
<keyword evidence="2 6" id="KW-0812">Transmembrane</keyword>
<evidence type="ECO:0000256" key="2">
    <source>
        <dbReference type="ARBA" id="ARBA00022692"/>
    </source>
</evidence>
<accession>A0A5D0CS78</accession>
<dbReference type="Proteomes" id="UP000325218">
    <property type="component" value="Unassembled WGS sequence"/>
</dbReference>
<feature type="transmembrane region" description="Helical" evidence="6">
    <location>
        <begin position="30"/>
        <end position="52"/>
    </location>
</feature>
<reference evidence="7 8" key="1">
    <citation type="submission" date="2019-08" db="EMBL/GenBank/DDBJ databases">
        <title>Genome sequencing of Paenibacillus faecis DSM 23593(T).</title>
        <authorList>
            <person name="Kook J.-K."/>
            <person name="Park S.-N."/>
            <person name="Lim Y.K."/>
        </authorList>
    </citation>
    <scope>NUCLEOTIDE SEQUENCE [LARGE SCALE GENOMIC DNA]</scope>
    <source>
        <strain evidence="7 8">DSM 23593</strain>
    </source>
</reference>
<dbReference type="OrthoDB" id="88184at2"/>
<protein>
    <submittedName>
        <fullName evidence="7">Phage holin family protein</fullName>
    </submittedName>
</protein>
<dbReference type="NCBIfam" id="TIGR01593">
    <property type="entry name" value="holin_tox_secr"/>
    <property type="match status" value="1"/>
</dbReference>
<dbReference type="InterPro" id="IPR006480">
    <property type="entry name" value="Phage_holin_4_1"/>
</dbReference>
<organism evidence="7 8">
    <name type="scientific">Paenibacillus faecis</name>
    <dbReference type="NCBI Taxonomy" id="862114"/>
    <lineage>
        <taxon>Bacteria</taxon>
        <taxon>Bacillati</taxon>
        <taxon>Bacillota</taxon>
        <taxon>Bacilli</taxon>
        <taxon>Bacillales</taxon>
        <taxon>Paenibacillaceae</taxon>
        <taxon>Paenibacillus</taxon>
    </lineage>
</organism>
<evidence type="ECO:0000256" key="5">
    <source>
        <dbReference type="ARBA" id="ARBA00023600"/>
    </source>
</evidence>
<dbReference type="Pfam" id="PF05105">
    <property type="entry name" value="Phage_holin_4_1"/>
    <property type="match status" value="1"/>
</dbReference>